<dbReference type="Proteomes" id="UP000734854">
    <property type="component" value="Unassembled WGS sequence"/>
</dbReference>
<dbReference type="PROSITE" id="PS51375">
    <property type="entry name" value="PPR"/>
    <property type="match status" value="2"/>
</dbReference>
<keyword evidence="3" id="KW-1133">Transmembrane helix</keyword>
<dbReference type="AlphaFoldDB" id="A0A8J5HQI3"/>
<dbReference type="Pfam" id="PF01535">
    <property type="entry name" value="PPR"/>
    <property type="match status" value="1"/>
</dbReference>
<name>A0A8J5HQI3_ZINOF</name>
<organism evidence="4 5">
    <name type="scientific">Zingiber officinale</name>
    <name type="common">Ginger</name>
    <name type="synonym">Amomum zingiber</name>
    <dbReference type="NCBI Taxonomy" id="94328"/>
    <lineage>
        <taxon>Eukaryota</taxon>
        <taxon>Viridiplantae</taxon>
        <taxon>Streptophyta</taxon>
        <taxon>Embryophyta</taxon>
        <taxon>Tracheophyta</taxon>
        <taxon>Spermatophyta</taxon>
        <taxon>Magnoliopsida</taxon>
        <taxon>Liliopsida</taxon>
        <taxon>Zingiberales</taxon>
        <taxon>Zingiberaceae</taxon>
        <taxon>Zingiber</taxon>
    </lineage>
</organism>
<proteinExistence type="predicted"/>
<dbReference type="InterPro" id="IPR051240">
    <property type="entry name" value="Mito_RNA-Proc/Resp"/>
</dbReference>
<evidence type="ECO:0000313" key="4">
    <source>
        <dbReference type="EMBL" id="KAG6524889.1"/>
    </source>
</evidence>
<dbReference type="EMBL" id="JACMSC010000004">
    <property type="protein sequence ID" value="KAG6524889.1"/>
    <property type="molecule type" value="Genomic_DNA"/>
</dbReference>
<gene>
    <name evidence="4" type="ORF">ZIOFF_014834</name>
</gene>
<dbReference type="InterPro" id="IPR002885">
    <property type="entry name" value="PPR_rpt"/>
</dbReference>
<dbReference type="GO" id="GO:0003729">
    <property type="term" value="F:mRNA binding"/>
    <property type="evidence" value="ECO:0007669"/>
    <property type="project" value="TreeGrafter"/>
</dbReference>
<evidence type="ECO:0000313" key="5">
    <source>
        <dbReference type="Proteomes" id="UP000734854"/>
    </source>
</evidence>
<evidence type="ECO:0000256" key="1">
    <source>
        <dbReference type="ARBA" id="ARBA00022737"/>
    </source>
</evidence>
<comment type="caution">
    <text evidence="4">The sequence shown here is derived from an EMBL/GenBank/DDBJ whole genome shotgun (WGS) entry which is preliminary data.</text>
</comment>
<dbReference type="Pfam" id="PF13041">
    <property type="entry name" value="PPR_2"/>
    <property type="match status" value="1"/>
</dbReference>
<feature type="repeat" description="PPR" evidence="2">
    <location>
        <begin position="488"/>
        <end position="522"/>
    </location>
</feature>
<evidence type="ECO:0008006" key="6">
    <source>
        <dbReference type="Google" id="ProtNLM"/>
    </source>
</evidence>
<feature type="transmembrane region" description="Helical" evidence="3">
    <location>
        <begin position="359"/>
        <end position="379"/>
    </location>
</feature>
<evidence type="ECO:0000256" key="2">
    <source>
        <dbReference type="PROSITE-ProRule" id="PRU00708"/>
    </source>
</evidence>
<dbReference type="PANTHER" id="PTHR47933">
    <property type="entry name" value="PENTATRICOPEPTIDE REPEAT-CONTAINING PROTEIN 1, MITOCHONDRIAL"/>
    <property type="match status" value="1"/>
</dbReference>
<dbReference type="Gene3D" id="1.25.40.10">
    <property type="entry name" value="Tetratricopeptide repeat domain"/>
    <property type="match status" value="2"/>
</dbReference>
<dbReference type="NCBIfam" id="TIGR00756">
    <property type="entry name" value="PPR"/>
    <property type="match status" value="2"/>
</dbReference>
<reference evidence="4 5" key="1">
    <citation type="submission" date="2020-08" db="EMBL/GenBank/DDBJ databases">
        <title>Plant Genome Project.</title>
        <authorList>
            <person name="Zhang R.-G."/>
        </authorList>
    </citation>
    <scope>NUCLEOTIDE SEQUENCE [LARGE SCALE GENOMIC DNA]</scope>
    <source>
        <tissue evidence="4">Rhizome</tissue>
    </source>
</reference>
<keyword evidence="3" id="KW-0472">Membrane</keyword>
<evidence type="ECO:0000256" key="3">
    <source>
        <dbReference type="SAM" id="Phobius"/>
    </source>
</evidence>
<keyword evidence="3" id="KW-0812">Transmembrane</keyword>
<feature type="transmembrane region" description="Helical" evidence="3">
    <location>
        <begin position="323"/>
        <end position="339"/>
    </location>
</feature>
<dbReference type="PANTHER" id="PTHR47933:SF11">
    <property type="entry name" value="PENTATRICOPEPTIDE REPEAT-CONTAINING PROTEIN 2"/>
    <property type="match status" value="1"/>
</dbReference>
<protein>
    <recommendedName>
        <fullName evidence="6">Pentatricopeptide repeat-containing protein</fullName>
    </recommendedName>
</protein>
<keyword evidence="1" id="KW-0677">Repeat</keyword>
<dbReference type="InterPro" id="IPR011990">
    <property type="entry name" value="TPR-like_helical_dom_sf"/>
</dbReference>
<sequence>MQSGRIGIEVRIGSPSRGLASTVDLSFFFLRSQIQAVTPEPVESWPASVDFGAQITELFIRRKLPTTTKKQNAIYSYWDPQVRIQTLHRQEEGVLALIVFKDNKWLGDQAILATMEVDLTRGYDQWRNGEANLLITTGLVGRLSNTPNLGFAYEIQGVVDYLASHSVNALPGRRYPTTPLLGLDWVIRPTQVCIPMQPMEVNSRNLIDGRVSISFSNYTTARDCTLEDEEERELIAVLTTTKISYEEDYAIPTEKHPAINVNIDYEEDPNQIIASSEEFPFILVHRLSSALEPSSLQLAIYPLLATYSTADNLAFPRHPLSRAALLLIFISVALGYMKLEAWFLSFCSVCNSKKGRSEIFHVLVWINAACIVPNLFFPLKGIRNSLRKILKDLGELDYDPNVITYTTVMKCYFRHGKFEQRFQMFDGMIEKGYTTDVFAYCAAISALVKRVWINAARIVPNLFFPLKEIQNSLRKILKDLGESDYDPNVITYTTVMKCCFRHGKCEQGFHIFDGMIEKAVQQMFLHIVQQ</sequence>
<keyword evidence="5" id="KW-1185">Reference proteome</keyword>
<accession>A0A8J5HQI3</accession>
<feature type="repeat" description="PPR" evidence="2">
    <location>
        <begin position="401"/>
        <end position="435"/>
    </location>
</feature>